<proteinExistence type="predicted"/>
<dbReference type="InterPro" id="IPR008719">
    <property type="entry name" value="N2O_reductase_NosL"/>
</dbReference>
<dbReference type="AlphaFoldDB" id="A0A0M9ARI2"/>
<evidence type="ECO:0000313" key="1">
    <source>
        <dbReference type="EMBL" id="KOX97387.1"/>
    </source>
</evidence>
<name>A0A0M9ARI2_9EURY</name>
<comment type="caution">
    <text evidence="1">The sequence shown here is derived from an EMBL/GenBank/DDBJ whole genome shotgun (WGS) entry which is preliminary data.</text>
</comment>
<dbReference type="SUPFAM" id="SSF160387">
    <property type="entry name" value="NosL/MerB-like"/>
    <property type="match status" value="1"/>
</dbReference>
<sequence length="209" mass="22200">MKSEPDSHLVSRRQVVHTVGLGVVIGTAGCVGGSSGSSPEPVDLSGQKTDYQGGMVIGDHGGPNGQVFYADTEPEPRQGPVQGSEGTENLAWFHTLAHGLFPYHLNLVADGAEATAVYVTDYSRVDWEIPEDTERKKMPAPTAPDTFADATGLTYVIESDVMGGMGPDLMPFSEPSEAESFADNYGGRTIGYDDIDRSLVDGIQMTGMN</sequence>
<dbReference type="PANTHER" id="PTHR41247">
    <property type="entry name" value="HTH-TYPE TRANSCRIPTIONAL REPRESSOR YCNK"/>
    <property type="match status" value="1"/>
</dbReference>
<accession>A0A0M9ARI2</accession>
<dbReference type="PATRIC" id="fig|1705389.3.peg.304"/>
<dbReference type="Proteomes" id="UP000037747">
    <property type="component" value="Unassembled WGS sequence"/>
</dbReference>
<dbReference type="PROSITE" id="PS51257">
    <property type="entry name" value="PROKAR_LIPOPROTEIN"/>
    <property type="match status" value="1"/>
</dbReference>
<dbReference type="RefSeq" id="WP_053770091.1">
    <property type="nucleotide sequence ID" value="NZ_LIST01000001.1"/>
</dbReference>
<protein>
    <submittedName>
        <fullName evidence="1">NosL family protein</fullName>
    </submittedName>
</protein>
<dbReference type="Gene3D" id="3.30.70.2050">
    <property type="match status" value="1"/>
</dbReference>
<gene>
    <name evidence="1" type="ORF">AMR74_00290</name>
</gene>
<organism evidence="1 2">
    <name type="scientific">Halorubrum tropicale</name>
    <dbReference type="NCBI Taxonomy" id="1765655"/>
    <lineage>
        <taxon>Archaea</taxon>
        <taxon>Methanobacteriati</taxon>
        <taxon>Methanobacteriota</taxon>
        <taxon>Stenosarchaea group</taxon>
        <taxon>Halobacteria</taxon>
        <taxon>Halobacteriales</taxon>
        <taxon>Haloferacaceae</taxon>
        <taxon>Halorubrum</taxon>
    </lineage>
</organism>
<dbReference type="OrthoDB" id="162738at2157"/>
<dbReference type="EMBL" id="LIST01000001">
    <property type="protein sequence ID" value="KOX97387.1"/>
    <property type="molecule type" value="Genomic_DNA"/>
</dbReference>
<evidence type="ECO:0000313" key="2">
    <source>
        <dbReference type="Proteomes" id="UP000037747"/>
    </source>
</evidence>
<dbReference type="PANTHER" id="PTHR41247:SF1">
    <property type="entry name" value="HTH-TYPE TRANSCRIPTIONAL REPRESSOR YCNK"/>
    <property type="match status" value="1"/>
</dbReference>
<keyword evidence="2" id="KW-1185">Reference proteome</keyword>
<dbReference type="STRING" id="1765655.AMR74_00290"/>
<dbReference type="Pfam" id="PF05573">
    <property type="entry name" value="NosL"/>
    <property type="match status" value="1"/>
</dbReference>
<reference evidence="1 2" key="1">
    <citation type="submission" date="2015-08" db="EMBL/GenBank/DDBJ databases">
        <title>Genomes of Isolates from Cabo Rojo, PR.</title>
        <authorList>
            <person name="Sanchez-Nieves R.L."/>
            <person name="Montalvo-Rodriguez R."/>
        </authorList>
    </citation>
    <scope>NUCLEOTIDE SEQUENCE [LARGE SCALE GENOMIC DNA]</scope>
    <source>
        <strain evidence="1 2">5</strain>
    </source>
</reference>